<keyword evidence="1" id="KW-0812">Transmembrane</keyword>
<feature type="transmembrane region" description="Helical" evidence="1">
    <location>
        <begin position="183"/>
        <end position="206"/>
    </location>
</feature>
<comment type="caution">
    <text evidence="3">The sequence shown here is derived from an EMBL/GenBank/DDBJ whole genome shotgun (WGS) entry which is preliminary data.</text>
</comment>
<organism evidence="3 4">
    <name type="scientific">Leucobacter chromiireducens subsp. chromiireducens</name>
    <dbReference type="NCBI Taxonomy" id="660067"/>
    <lineage>
        <taxon>Bacteria</taxon>
        <taxon>Bacillati</taxon>
        <taxon>Actinomycetota</taxon>
        <taxon>Actinomycetes</taxon>
        <taxon>Micrococcales</taxon>
        <taxon>Microbacteriaceae</taxon>
        <taxon>Leucobacter</taxon>
    </lineage>
</organism>
<keyword evidence="4" id="KW-1185">Reference proteome</keyword>
<feature type="transmembrane region" description="Helical" evidence="1">
    <location>
        <begin position="81"/>
        <end position="100"/>
    </location>
</feature>
<accession>A0ABS1SSJ6</accession>
<name>A0ABS1SSJ6_9MICO</name>
<reference evidence="3 4" key="1">
    <citation type="submission" date="2018-09" db="EMBL/GenBank/DDBJ databases">
        <title>Comparative genomics of Leucobacter spp.</title>
        <authorList>
            <person name="Reis A.C."/>
            <person name="Kolvenbach B.A."/>
            <person name="Corvini P.F.X."/>
            <person name="Nunes O.C."/>
        </authorList>
    </citation>
    <scope>NUCLEOTIDE SEQUENCE [LARGE SCALE GENOMIC DNA]</scope>
    <source>
        <strain evidence="3 4">L-1</strain>
    </source>
</reference>
<dbReference type="Proteomes" id="UP001646141">
    <property type="component" value="Unassembled WGS sequence"/>
</dbReference>
<feature type="transmembrane region" description="Helical" evidence="1">
    <location>
        <begin position="16"/>
        <end position="33"/>
    </location>
</feature>
<evidence type="ECO:0000256" key="1">
    <source>
        <dbReference type="SAM" id="Phobius"/>
    </source>
</evidence>
<dbReference type="Pfam" id="PF01757">
    <property type="entry name" value="Acyl_transf_3"/>
    <property type="match status" value="1"/>
</dbReference>
<dbReference type="PANTHER" id="PTHR23028:SF53">
    <property type="entry name" value="ACYL_TRANSF_3 DOMAIN-CONTAINING PROTEIN"/>
    <property type="match status" value="1"/>
</dbReference>
<protein>
    <submittedName>
        <fullName evidence="3">Acyltransferase</fullName>
    </submittedName>
</protein>
<dbReference type="EMBL" id="QYAD01000003">
    <property type="protein sequence ID" value="MBL3690137.1"/>
    <property type="molecule type" value="Genomic_DNA"/>
</dbReference>
<evidence type="ECO:0000313" key="4">
    <source>
        <dbReference type="Proteomes" id="UP001646141"/>
    </source>
</evidence>
<dbReference type="PANTHER" id="PTHR23028">
    <property type="entry name" value="ACETYLTRANSFERASE"/>
    <property type="match status" value="1"/>
</dbReference>
<evidence type="ECO:0000259" key="2">
    <source>
        <dbReference type="Pfam" id="PF01757"/>
    </source>
</evidence>
<evidence type="ECO:0000313" key="3">
    <source>
        <dbReference type="EMBL" id="MBL3690137.1"/>
    </source>
</evidence>
<keyword evidence="3" id="KW-0012">Acyltransferase</keyword>
<gene>
    <name evidence="3" type="ORF">D3226_09215</name>
</gene>
<feature type="domain" description="Acyltransferase 3" evidence="2">
    <location>
        <begin position="14"/>
        <end position="188"/>
    </location>
</feature>
<keyword evidence="1" id="KW-1133">Transmembrane helix</keyword>
<feature type="transmembrane region" description="Helical" evidence="1">
    <location>
        <begin position="39"/>
        <end position="60"/>
    </location>
</feature>
<dbReference type="RefSeq" id="WP_202382257.1">
    <property type="nucleotide sequence ID" value="NZ_BAAAMA010000001.1"/>
</dbReference>
<keyword evidence="3" id="KW-0808">Transferase</keyword>
<feature type="transmembrane region" description="Helical" evidence="1">
    <location>
        <begin position="153"/>
        <end position="171"/>
    </location>
</feature>
<keyword evidence="1" id="KW-0472">Membrane</keyword>
<sequence length="208" mass="22729">MTRNLSYGIEYRRGIQGLRAFVALVVVLYHSSVPLSSGGIVGVDVLFVLSGFLITGIMLAEIQDTGTFSISRFYAKRILRTIPAATVVLFATAIAAAIWIPLTEWREIASEIAASAVYLVNWQHAGTTAYLNAGALPSPLQHFWSLALEEQYYIVWPALVIAVLFFLRLRARKREDLVSPAAGIKVLAAAMLAIVVASFLFSVFALSH</sequence>
<dbReference type="InterPro" id="IPR050879">
    <property type="entry name" value="Acyltransferase_3"/>
</dbReference>
<proteinExistence type="predicted"/>
<dbReference type="GO" id="GO:0016746">
    <property type="term" value="F:acyltransferase activity"/>
    <property type="evidence" value="ECO:0007669"/>
    <property type="project" value="UniProtKB-KW"/>
</dbReference>
<dbReference type="InterPro" id="IPR002656">
    <property type="entry name" value="Acyl_transf_3_dom"/>
</dbReference>